<keyword evidence="2" id="KW-1185">Reference proteome</keyword>
<accession>A0AAD5DBY0</accession>
<feature type="non-terminal residue" evidence="1">
    <location>
        <position position="1"/>
    </location>
</feature>
<feature type="non-terminal residue" evidence="1">
    <location>
        <position position="147"/>
    </location>
</feature>
<protein>
    <submittedName>
        <fullName evidence="1">Uncharacterized protein</fullName>
    </submittedName>
</protein>
<dbReference type="AlphaFoldDB" id="A0AAD5DBY0"/>
<comment type="caution">
    <text evidence="1">The sequence shown here is derived from an EMBL/GenBank/DDBJ whole genome shotgun (WGS) entry which is preliminary data.</text>
</comment>
<name>A0AAD5DBY0_AMBAR</name>
<sequence>FPYPFILCISKTIHYFHPTFILLISSATLYLQLDLSEDDTAYVIYHSDDGHWVFGLSKAQECLLLQLFSALLLDLDFNKAPRSLNNDSCLNIISALLLMRVQLMLLRLMAAQHYYVENTQINHHDVSFGKMFGKKSIRSTVGHLDPL</sequence>
<organism evidence="1 2">
    <name type="scientific">Ambrosia artemisiifolia</name>
    <name type="common">Common ragweed</name>
    <dbReference type="NCBI Taxonomy" id="4212"/>
    <lineage>
        <taxon>Eukaryota</taxon>
        <taxon>Viridiplantae</taxon>
        <taxon>Streptophyta</taxon>
        <taxon>Embryophyta</taxon>
        <taxon>Tracheophyta</taxon>
        <taxon>Spermatophyta</taxon>
        <taxon>Magnoliopsida</taxon>
        <taxon>eudicotyledons</taxon>
        <taxon>Gunneridae</taxon>
        <taxon>Pentapetalae</taxon>
        <taxon>asterids</taxon>
        <taxon>campanulids</taxon>
        <taxon>Asterales</taxon>
        <taxon>Asteraceae</taxon>
        <taxon>Asteroideae</taxon>
        <taxon>Heliantheae alliance</taxon>
        <taxon>Heliantheae</taxon>
        <taxon>Ambrosia</taxon>
    </lineage>
</organism>
<evidence type="ECO:0000313" key="1">
    <source>
        <dbReference type="EMBL" id="KAI7756887.1"/>
    </source>
</evidence>
<proteinExistence type="predicted"/>
<evidence type="ECO:0000313" key="2">
    <source>
        <dbReference type="Proteomes" id="UP001206925"/>
    </source>
</evidence>
<gene>
    <name evidence="1" type="ORF">M8C21_015651</name>
</gene>
<dbReference type="EMBL" id="JAMZMK010000237">
    <property type="protein sequence ID" value="KAI7756887.1"/>
    <property type="molecule type" value="Genomic_DNA"/>
</dbReference>
<dbReference type="Proteomes" id="UP001206925">
    <property type="component" value="Unassembled WGS sequence"/>
</dbReference>
<reference evidence="1" key="1">
    <citation type="submission" date="2022-06" db="EMBL/GenBank/DDBJ databases">
        <title>Uncovering the hologenomic basis of an extraordinary plant invasion.</title>
        <authorList>
            <person name="Bieker V.C."/>
            <person name="Martin M.D."/>
            <person name="Gilbert T."/>
            <person name="Hodgins K."/>
            <person name="Battlay P."/>
            <person name="Petersen B."/>
            <person name="Wilson J."/>
        </authorList>
    </citation>
    <scope>NUCLEOTIDE SEQUENCE</scope>
    <source>
        <strain evidence="1">AA19_3_7</strain>
        <tissue evidence="1">Leaf</tissue>
    </source>
</reference>